<dbReference type="AlphaFoldDB" id="A0A7W5AZ13"/>
<keyword evidence="1" id="KW-0472">Membrane</keyword>
<proteinExistence type="predicted"/>
<sequence>MKADVEQGVDGLLEAAFGGSPIALVISNIVVGGIFLFAAWRLLISSRQRKARRVLAWIILTIGSLGTLSGVVQLVVKL</sequence>
<keyword evidence="3" id="KW-1185">Reference proteome</keyword>
<keyword evidence="1" id="KW-0812">Transmembrane</keyword>
<evidence type="ECO:0000313" key="2">
    <source>
        <dbReference type="EMBL" id="MBB3111364.1"/>
    </source>
</evidence>
<name>A0A7W5AZ13_9BACL</name>
<dbReference type="Proteomes" id="UP000570361">
    <property type="component" value="Unassembled WGS sequence"/>
</dbReference>
<dbReference type="EMBL" id="JACHXK010000007">
    <property type="protein sequence ID" value="MBB3111364.1"/>
    <property type="molecule type" value="Genomic_DNA"/>
</dbReference>
<reference evidence="2 3" key="1">
    <citation type="submission" date="2020-08" db="EMBL/GenBank/DDBJ databases">
        <title>Genomic Encyclopedia of Type Strains, Phase III (KMG-III): the genomes of soil and plant-associated and newly described type strains.</title>
        <authorList>
            <person name="Whitman W."/>
        </authorList>
    </citation>
    <scope>NUCLEOTIDE SEQUENCE [LARGE SCALE GENOMIC DNA]</scope>
    <source>
        <strain evidence="2 3">CECT 5862</strain>
    </source>
</reference>
<keyword evidence="1" id="KW-1133">Transmembrane helix</keyword>
<protein>
    <submittedName>
        <fullName evidence="2">Uncharacterized protein</fullName>
    </submittedName>
</protein>
<evidence type="ECO:0000256" key="1">
    <source>
        <dbReference type="SAM" id="Phobius"/>
    </source>
</evidence>
<feature type="transmembrane region" description="Helical" evidence="1">
    <location>
        <begin position="22"/>
        <end position="43"/>
    </location>
</feature>
<organism evidence="2 3">
    <name type="scientific">Paenibacillus phyllosphaerae</name>
    <dbReference type="NCBI Taxonomy" id="274593"/>
    <lineage>
        <taxon>Bacteria</taxon>
        <taxon>Bacillati</taxon>
        <taxon>Bacillota</taxon>
        <taxon>Bacilli</taxon>
        <taxon>Bacillales</taxon>
        <taxon>Paenibacillaceae</taxon>
        <taxon>Paenibacillus</taxon>
    </lineage>
</organism>
<gene>
    <name evidence="2" type="ORF">FHS18_003432</name>
</gene>
<feature type="transmembrane region" description="Helical" evidence="1">
    <location>
        <begin position="55"/>
        <end position="76"/>
    </location>
</feature>
<comment type="caution">
    <text evidence="2">The sequence shown here is derived from an EMBL/GenBank/DDBJ whole genome shotgun (WGS) entry which is preliminary data.</text>
</comment>
<evidence type="ECO:0000313" key="3">
    <source>
        <dbReference type="Proteomes" id="UP000570361"/>
    </source>
</evidence>
<dbReference type="RefSeq" id="WP_183601249.1">
    <property type="nucleotide sequence ID" value="NZ_JACHXK010000007.1"/>
</dbReference>
<accession>A0A7W5AZ13</accession>